<dbReference type="PROSITE" id="PS50802">
    <property type="entry name" value="OTU"/>
    <property type="match status" value="1"/>
</dbReference>
<organism evidence="9 10">
    <name type="scientific">Dissostichus eleginoides</name>
    <name type="common">Patagonian toothfish</name>
    <name type="synonym">Dissostichus amissus</name>
    <dbReference type="NCBI Taxonomy" id="100907"/>
    <lineage>
        <taxon>Eukaryota</taxon>
        <taxon>Metazoa</taxon>
        <taxon>Chordata</taxon>
        <taxon>Craniata</taxon>
        <taxon>Vertebrata</taxon>
        <taxon>Euteleostomi</taxon>
        <taxon>Actinopterygii</taxon>
        <taxon>Neopterygii</taxon>
        <taxon>Teleostei</taxon>
        <taxon>Neoteleostei</taxon>
        <taxon>Acanthomorphata</taxon>
        <taxon>Eupercaria</taxon>
        <taxon>Perciformes</taxon>
        <taxon>Notothenioidei</taxon>
        <taxon>Nototheniidae</taxon>
        <taxon>Dissostichus</taxon>
    </lineage>
</organism>
<comment type="caution">
    <text evidence="9">The sequence shown here is derived from an EMBL/GenBank/DDBJ whole genome shotgun (WGS) entry which is preliminary data.</text>
</comment>
<keyword evidence="5" id="KW-0788">Thiol protease</keyword>
<feature type="compositionally biased region" description="Low complexity" evidence="6">
    <location>
        <begin position="394"/>
        <end position="411"/>
    </location>
</feature>
<dbReference type="GO" id="GO:0004843">
    <property type="term" value="F:cysteine-type deubiquitinase activity"/>
    <property type="evidence" value="ECO:0007669"/>
    <property type="project" value="UniProtKB-EC"/>
</dbReference>
<feature type="domain" description="OTU" evidence="8">
    <location>
        <begin position="26"/>
        <end position="147"/>
    </location>
</feature>
<feature type="region of interest" description="Disordered" evidence="6">
    <location>
        <begin position="792"/>
        <end position="871"/>
    </location>
</feature>
<evidence type="ECO:0000256" key="4">
    <source>
        <dbReference type="ARBA" id="ARBA00022786"/>
    </source>
</evidence>
<evidence type="ECO:0000256" key="3">
    <source>
        <dbReference type="ARBA" id="ARBA00022670"/>
    </source>
</evidence>
<dbReference type="PANTHER" id="PTHR12419:SF9">
    <property type="entry name" value="OTU DOMAIN-CONTAINING PROTEIN 4"/>
    <property type="match status" value="1"/>
</dbReference>
<evidence type="ECO:0000256" key="2">
    <source>
        <dbReference type="ARBA" id="ARBA00012759"/>
    </source>
</evidence>
<keyword evidence="4" id="KW-0833">Ubl conjugation pathway</keyword>
<proteinExistence type="predicted"/>
<feature type="compositionally biased region" description="Basic residues" evidence="6">
    <location>
        <begin position="222"/>
        <end position="232"/>
    </location>
</feature>
<dbReference type="AlphaFoldDB" id="A0AAD9F8T9"/>
<evidence type="ECO:0000256" key="7">
    <source>
        <dbReference type="SAM" id="Phobius"/>
    </source>
</evidence>
<keyword evidence="7" id="KW-0812">Transmembrane</keyword>
<dbReference type="Gene3D" id="3.90.70.80">
    <property type="match status" value="1"/>
</dbReference>
<evidence type="ECO:0000259" key="8">
    <source>
        <dbReference type="PROSITE" id="PS50802"/>
    </source>
</evidence>
<feature type="transmembrane region" description="Helical" evidence="7">
    <location>
        <begin position="657"/>
        <end position="679"/>
    </location>
</feature>
<dbReference type="SUPFAM" id="SSF54001">
    <property type="entry name" value="Cysteine proteinases"/>
    <property type="match status" value="1"/>
</dbReference>
<dbReference type="Pfam" id="PF02338">
    <property type="entry name" value="OTU"/>
    <property type="match status" value="1"/>
</dbReference>
<feature type="transmembrane region" description="Helical" evidence="7">
    <location>
        <begin position="622"/>
        <end position="645"/>
    </location>
</feature>
<dbReference type="GO" id="GO:2000660">
    <property type="term" value="P:negative regulation of interleukin-1-mediated signaling pathway"/>
    <property type="evidence" value="ECO:0007669"/>
    <property type="project" value="TreeGrafter"/>
</dbReference>
<evidence type="ECO:0000256" key="5">
    <source>
        <dbReference type="ARBA" id="ARBA00022807"/>
    </source>
</evidence>
<feature type="region of interest" description="Disordered" evidence="6">
    <location>
        <begin position="894"/>
        <end position="934"/>
    </location>
</feature>
<dbReference type="PANTHER" id="PTHR12419">
    <property type="entry name" value="OTU DOMAIN CONTAINING PROTEIN"/>
    <property type="match status" value="1"/>
</dbReference>
<protein>
    <recommendedName>
        <fullName evidence="2">ubiquitinyl hydrolase 1</fullName>
        <ecNumber evidence="2">3.4.19.12</ecNumber>
    </recommendedName>
</protein>
<dbReference type="InterPro" id="IPR003323">
    <property type="entry name" value="OTU_dom"/>
</dbReference>
<keyword evidence="7" id="KW-0472">Membrane</keyword>
<sequence length="1109" mass="122331">MEASMKSNEEKGAEKLMDDYLKSIGLHRKKIAKDGSCLFRAVAEQVLHCQSLHTKVRAKCVEFLKENRESYEAFIEGDFEEYLSKLQDPQQWVGEVEINALAVMYKRDFLIFQEPGKQAVNITDNNFKDKVRLCFLNGNHYDSVYPIKQIKDSALCQSILYELLYEDVFNVDRNSMGSCNRGGRPSDILSDDIIKLCASSDESEPDTGEGLWVENGTSTTAPRHRGRGRGRHQLPERVRRSLNPTLFRNVEYDIWHKTKRGGRSYNATIKEVPPNNDKVTVHIEELGLRKQVPLMSLRPFEESSWSTVATVDESKAARKSVSSLEAAFGLTETQRLAREEEERNVALVEIQLRDEHSFPALGAQVGASADGGKKKGVERKRYQRNNTKSPVEDPGSAPSRSSPEPRLLSPKTSLLSPKLRLLLSPKPRLLLSPKLRLLLSPKPRLLSPKPRLLSPKPRLLSPKPRLLSPKPKLLSPKLRLLSPKLLSPKLRLLSPKLRLLLSPKLRLLSPKLRLLSPEPRLLPSPKPSSISPKTSLLSQKLLSPKPSSISPKPSSISPKPKLLSQKRISPKPSSISPTPSLISPSPLSLPLSPTPHFLSLPLSPILTPLSLSLPPRIHPIPLTFLTLFLTPSFTLFLLSLTQSLFLTLLPPPITPSLTLTLTPLLLLPFLTQIFLTLPPKLTLLLPLLTPFLTPPSTPSLHLLSPSPSLTQSLFLILSLTLLPPRITPSLTQTLTLLSLPPKLPLKLTLRLPLLTPFLPPPITPSLTQTLTPFLTLNLLSFPPSLTPLPLLTPPKSPSHIVSHPSSQTPPPHPHLPPPSSQSHPDSSLPPPPHPFQYSHIYEDPLYPGFPEGETGDPAPTPPLSSSRTGEDLPKDVNILKFFFNLGIKNASYRGQGYPQPYPPYPPSSHQTPPSEELQGVTEQRQPTNGDKIQGQGPCRVPAPLEGPAAANVANANPNIQVVVSGYGHKKDRGDSLQRAVLLVDPPLNNNPIMALLSNPDGSRNPGSPSHFDISKTTVTRDNGNTPRSYHGNRKWPYGVMGSGGRPTTAAMAESLSVGCSTEDQWEDAAFKPQTLNHRGRGRSWRGGRGSEKMIFLILLLLFLTSCVYG</sequence>
<dbReference type="GO" id="GO:0061578">
    <property type="term" value="F:K63-linked deubiquitinase activity"/>
    <property type="evidence" value="ECO:0007669"/>
    <property type="project" value="TreeGrafter"/>
</dbReference>
<evidence type="ECO:0000313" key="10">
    <source>
        <dbReference type="Proteomes" id="UP001228049"/>
    </source>
</evidence>
<feature type="compositionally biased region" description="Low complexity" evidence="6">
    <location>
        <begin position="527"/>
        <end position="580"/>
    </location>
</feature>
<feature type="compositionally biased region" description="Polar residues" evidence="6">
    <location>
        <begin position="920"/>
        <end position="930"/>
    </location>
</feature>
<feature type="region of interest" description="Disordered" evidence="6">
    <location>
        <begin position="444"/>
        <end position="471"/>
    </location>
</feature>
<dbReference type="EMBL" id="JASDAP010000016">
    <property type="protein sequence ID" value="KAK1889940.1"/>
    <property type="molecule type" value="Genomic_DNA"/>
</dbReference>
<name>A0AAD9F8T9_DISEL</name>
<reference evidence="9" key="1">
    <citation type="submission" date="2023-04" db="EMBL/GenBank/DDBJ databases">
        <title>Chromosome-level genome of Chaenocephalus aceratus.</title>
        <authorList>
            <person name="Park H."/>
        </authorList>
    </citation>
    <scope>NUCLEOTIDE SEQUENCE</scope>
    <source>
        <strain evidence="9">DE</strain>
        <tissue evidence="9">Muscle</tissue>
    </source>
</reference>
<dbReference type="Proteomes" id="UP001228049">
    <property type="component" value="Unassembled WGS sequence"/>
</dbReference>
<keyword evidence="10" id="KW-1185">Reference proteome</keyword>
<keyword evidence="5" id="KW-0378">Hydrolase</keyword>
<feature type="compositionally biased region" description="Pro residues" evidence="6">
    <location>
        <begin position="807"/>
        <end position="819"/>
    </location>
</feature>
<dbReference type="GO" id="GO:0006508">
    <property type="term" value="P:proteolysis"/>
    <property type="evidence" value="ECO:0007669"/>
    <property type="project" value="UniProtKB-KW"/>
</dbReference>
<comment type="catalytic activity">
    <reaction evidence="1">
        <text>Thiol-dependent hydrolysis of ester, thioester, amide, peptide and isopeptide bonds formed by the C-terminal Gly of ubiquitin (a 76-residue protein attached to proteins as an intracellular targeting signal).</text>
        <dbReference type="EC" id="3.4.19.12"/>
    </reaction>
</comment>
<dbReference type="GO" id="GO:1903093">
    <property type="term" value="P:regulation of protein K48-linked deubiquitination"/>
    <property type="evidence" value="ECO:0007669"/>
    <property type="project" value="TreeGrafter"/>
</dbReference>
<evidence type="ECO:0000256" key="1">
    <source>
        <dbReference type="ARBA" id="ARBA00000707"/>
    </source>
</evidence>
<accession>A0AAD9F8T9</accession>
<dbReference type="GO" id="GO:0016579">
    <property type="term" value="P:protein deubiquitination"/>
    <property type="evidence" value="ECO:0007669"/>
    <property type="project" value="TreeGrafter"/>
</dbReference>
<feature type="region of interest" description="Disordered" evidence="6">
    <location>
        <begin position="517"/>
        <end position="580"/>
    </location>
</feature>
<evidence type="ECO:0000313" key="9">
    <source>
        <dbReference type="EMBL" id="KAK1889940.1"/>
    </source>
</evidence>
<dbReference type="InterPro" id="IPR050704">
    <property type="entry name" value="Peptidase_C85-like"/>
</dbReference>
<dbReference type="EC" id="3.4.19.12" evidence="2"/>
<evidence type="ECO:0000256" key="6">
    <source>
        <dbReference type="SAM" id="MobiDB-lite"/>
    </source>
</evidence>
<feature type="region of interest" description="Disordered" evidence="6">
    <location>
        <begin position="1000"/>
        <end position="1038"/>
    </location>
</feature>
<keyword evidence="3" id="KW-0645">Protease</keyword>
<dbReference type="GO" id="GO:0034122">
    <property type="term" value="P:negative regulation of toll-like receptor signaling pathway"/>
    <property type="evidence" value="ECO:0007669"/>
    <property type="project" value="TreeGrafter"/>
</dbReference>
<feature type="region of interest" description="Disordered" evidence="6">
    <location>
        <begin position="361"/>
        <end position="411"/>
    </location>
</feature>
<keyword evidence="7" id="KW-1133">Transmembrane helix</keyword>
<gene>
    <name evidence="9" type="ORF">KUDE01_014613</name>
</gene>
<feature type="compositionally biased region" description="Basic residues" evidence="6">
    <location>
        <begin position="374"/>
        <end position="383"/>
    </location>
</feature>
<feature type="compositionally biased region" description="Polar residues" evidence="6">
    <location>
        <begin position="1014"/>
        <end position="1027"/>
    </location>
</feature>
<dbReference type="InterPro" id="IPR038765">
    <property type="entry name" value="Papain-like_cys_pep_sf"/>
</dbReference>
<feature type="region of interest" description="Disordered" evidence="6">
    <location>
        <begin position="200"/>
        <end position="233"/>
    </location>
</feature>